<organism evidence="1">
    <name type="scientific">marine sediment metagenome</name>
    <dbReference type="NCBI Taxonomy" id="412755"/>
    <lineage>
        <taxon>unclassified sequences</taxon>
        <taxon>metagenomes</taxon>
        <taxon>ecological metagenomes</taxon>
    </lineage>
</organism>
<dbReference type="EMBL" id="LAZR01043771">
    <property type="protein sequence ID" value="KKL06282.1"/>
    <property type="molecule type" value="Genomic_DNA"/>
</dbReference>
<gene>
    <name evidence="1" type="ORF">LCGC14_2597560</name>
</gene>
<sequence>PYTYDTALRRDEKLEAVAVLHLASTGAHYTRSWDVIMAEATGAP</sequence>
<evidence type="ECO:0000313" key="1">
    <source>
        <dbReference type="EMBL" id="KKL06282.1"/>
    </source>
</evidence>
<dbReference type="AlphaFoldDB" id="A0A0F9AXL5"/>
<reference evidence="1" key="1">
    <citation type="journal article" date="2015" name="Nature">
        <title>Complex archaea that bridge the gap between prokaryotes and eukaryotes.</title>
        <authorList>
            <person name="Spang A."/>
            <person name="Saw J.H."/>
            <person name="Jorgensen S.L."/>
            <person name="Zaremba-Niedzwiedzka K."/>
            <person name="Martijn J."/>
            <person name="Lind A.E."/>
            <person name="van Eijk R."/>
            <person name="Schleper C."/>
            <person name="Guy L."/>
            <person name="Ettema T.J."/>
        </authorList>
    </citation>
    <scope>NUCLEOTIDE SEQUENCE</scope>
</reference>
<comment type="caution">
    <text evidence="1">The sequence shown here is derived from an EMBL/GenBank/DDBJ whole genome shotgun (WGS) entry which is preliminary data.</text>
</comment>
<accession>A0A0F9AXL5</accession>
<proteinExistence type="predicted"/>
<name>A0A0F9AXL5_9ZZZZ</name>
<protein>
    <submittedName>
        <fullName evidence="1">Uncharacterized protein</fullName>
    </submittedName>
</protein>
<feature type="non-terminal residue" evidence="1">
    <location>
        <position position="1"/>
    </location>
</feature>